<feature type="transmembrane region" description="Helical" evidence="2">
    <location>
        <begin position="6"/>
        <end position="25"/>
    </location>
</feature>
<dbReference type="AlphaFoldDB" id="A0A9J6P2M6"/>
<reference evidence="3" key="2">
    <citation type="submission" date="2021-04" db="EMBL/GenBank/DDBJ databases">
        <authorList>
            <person name="Dong X."/>
        </authorList>
    </citation>
    <scope>NUCLEOTIDE SEQUENCE</scope>
    <source>
        <strain evidence="3">ZWT</strain>
    </source>
</reference>
<organism evidence="3 4">
    <name type="scientific">Oceanirhabdus seepicola</name>
    <dbReference type="NCBI Taxonomy" id="2828781"/>
    <lineage>
        <taxon>Bacteria</taxon>
        <taxon>Bacillati</taxon>
        <taxon>Bacillota</taxon>
        <taxon>Clostridia</taxon>
        <taxon>Eubacteriales</taxon>
        <taxon>Clostridiaceae</taxon>
        <taxon>Oceanirhabdus</taxon>
    </lineage>
</organism>
<feature type="transmembrane region" description="Helical" evidence="2">
    <location>
        <begin position="37"/>
        <end position="57"/>
    </location>
</feature>
<keyword evidence="4" id="KW-1185">Reference proteome</keyword>
<keyword evidence="2" id="KW-0812">Transmembrane</keyword>
<evidence type="ECO:0000313" key="3">
    <source>
        <dbReference type="EMBL" id="MCM1990321.1"/>
    </source>
</evidence>
<feature type="compositionally biased region" description="Basic residues" evidence="1">
    <location>
        <begin position="120"/>
        <end position="135"/>
    </location>
</feature>
<evidence type="ECO:0000256" key="1">
    <source>
        <dbReference type="SAM" id="MobiDB-lite"/>
    </source>
</evidence>
<protein>
    <submittedName>
        <fullName evidence="3">Uncharacterized protein</fullName>
    </submittedName>
</protein>
<dbReference type="Proteomes" id="UP001056429">
    <property type="component" value="Unassembled WGS sequence"/>
</dbReference>
<reference evidence="3" key="1">
    <citation type="journal article" date="2021" name="mSystems">
        <title>Bacteria and Archaea Synergistically Convert Glycine Betaine to Biogenic Methane in the Formosa Cold Seep of the South China Sea.</title>
        <authorList>
            <person name="Li L."/>
            <person name="Zhang W."/>
            <person name="Zhang S."/>
            <person name="Song L."/>
            <person name="Sun Q."/>
            <person name="Zhang H."/>
            <person name="Xiang H."/>
            <person name="Dong X."/>
        </authorList>
    </citation>
    <scope>NUCLEOTIDE SEQUENCE</scope>
    <source>
        <strain evidence="3">ZWT</strain>
    </source>
</reference>
<keyword evidence="2" id="KW-0472">Membrane</keyword>
<accession>A0A9J6P2M6</accession>
<evidence type="ECO:0000313" key="4">
    <source>
        <dbReference type="Proteomes" id="UP001056429"/>
    </source>
</evidence>
<feature type="transmembrane region" description="Helical" evidence="2">
    <location>
        <begin position="63"/>
        <end position="83"/>
    </location>
</feature>
<comment type="caution">
    <text evidence="3">The sequence shown here is derived from an EMBL/GenBank/DDBJ whole genome shotgun (WGS) entry which is preliminary data.</text>
</comment>
<dbReference type="RefSeq" id="WP_250859356.1">
    <property type="nucleotide sequence ID" value="NZ_JAGSOJ010000002.1"/>
</dbReference>
<feature type="region of interest" description="Disordered" evidence="1">
    <location>
        <begin position="114"/>
        <end position="135"/>
    </location>
</feature>
<sequence>MEFLVMAGKTIGLALVFLLVYYGLSTYVLKKIKINKWIVLGLFALTLLLPAVIGTTFGGINEYVVLVLQGVMVILLLWFLDLAGFTRKRNEKATQKLAEKDKLKKSGVKRVKYKVDKKTAIKPKAKPNPRRAKKD</sequence>
<dbReference type="EMBL" id="JAGSOJ010000002">
    <property type="protein sequence ID" value="MCM1990321.1"/>
    <property type="molecule type" value="Genomic_DNA"/>
</dbReference>
<keyword evidence="2" id="KW-1133">Transmembrane helix</keyword>
<name>A0A9J6P2M6_9CLOT</name>
<evidence type="ECO:0000256" key="2">
    <source>
        <dbReference type="SAM" id="Phobius"/>
    </source>
</evidence>
<proteinExistence type="predicted"/>
<gene>
    <name evidence="3" type="ORF">KDK92_11295</name>
</gene>